<evidence type="ECO:0000313" key="2">
    <source>
        <dbReference type="EMBL" id="RIX51190.1"/>
    </source>
</evidence>
<feature type="signal peptide" evidence="1">
    <location>
        <begin position="1"/>
        <end position="22"/>
    </location>
</feature>
<dbReference type="InterPro" id="IPR050490">
    <property type="entry name" value="Bact_solute-bd_prot1"/>
</dbReference>
<dbReference type="Gene3D" id="3.40.190.10">
    <property type="entry name" value="Periplasmic binding protein-like II"/>
    <property type="match status" value="2"/>
</dbReference>
<accession>A0A3A1V0X0</accession>
<gene>
    <name evidence="2" type="ORF">D3P08_17065</name>
</gene>
<protein>
    <submittedName>
        <fullName evidence="2">Extracellular solute-binding protein</fullName>
    </submittedName>
</protein>
<dbReference type="PANTHER" id="PTHR43649:SF12">
    <property type="entry name" value="DIACETYLCHITOBIOSE BINDING PROTEIN DASA"/>
    <property type="match status" value="1"/>
</dbReference>
<evidence type="ECO:0000313" key="3">
    <source>
        <dbReference type="Proteomes" id="UP000266482"/>
    </source>
</evidence>
<dbReference type="EMBL" id="QXQA01000011">
    <property type="protein sequence ID" value="RIX51190.1"/>
    <property type="molecule type" value="Genomic_DNA"/>
</dbReference>
<comment type="caution">
    <text evidence="2">The sequence shown here is derived from an EMBL/GenBank/DDBJ whole genome shotgun (WGS) entry which is preliminary data.</text>
</comment>
<dbReference type="OrthoDB" id="9787283at2"/>
<name>A0A3A1V0X0_9BACL</name>
<evidence type="ECO:0000256" key="1">
    <source>
        <dbReference type="SAM" id="SignalP"/>
    </source>
</evidence>
<keyword evidence="1" id="KW-0732">Signal</keyword>
<feature type="chain" id="PRO_5017447269" evidence="1">
    <location>
        <begin position="23"/>
        <end position="551"/>
    </location>
</feature>
<dbReference type="SUPFAM" id="SSF53850">
    <property type="entry name" value="Periplasmic binding protein-like II"/>
    <property type="match status" value="1"/>
</dbReference>
<dbReference type="PROSITE" id="PS51257">
    <property type="entry name" value="PROKAR_LIPOPROTEIN"/>
    <property type="match status" value="1"/>
</dbReference>
<reference evidence="2 3" key="1">
    <citation type="submission" date="2018-09" db="EMBL/GenBank/DDBJ databases">
        <title>Paenibacillus aracenensis nov. sp. isolated from a cave in southern Spain.</title>
        <authorList>
            <person name="Jurado V."/>
            <person name="Gutierrez-Patricio S."/>
            <person name="Gonzalez-Pimentel J.L."/>
            <person name="Miller A.Z."/>
            <person name="Laiz L."/>
            <person name="Saiz-Jimenez C."/>
        </authorList>
    </citation>
    <scope>NUCLEOTIDE SEQUENCE [LARGE SCALE GENOMIC DNA]</scope>
    <source>
        <strain evidence="2 3">DSM 22867</strain>
    </source>
</reference>
<dbReference type="AlphaFoldDB" id="A0A3A1V0X0"/>
<keyword evidence="3" id="KW-1185">Reference proteome</keyword>
<dbReference type="PANTHER" id="PTHR43649">
    <property type="entry name" value="ARABINOSE-BINDING PROTEIN-RELATED"/>
    <property type="match status" value="1"/>
</dbReference>
<sequence length="551" mass="60131">MKKLVTSIVSIALVGAMLTACSSGGGNTGGNNGGNANTNDGASNAGTETAAEATTYPIDTDKTLSYWGEINGNLIGVKATHEDIPFFQEWQKVTGVDLEFTAPPSGQVKEAMNMLLASGDLPDLIEYNFIGDFPGGPEKAISDGYIIELNDLIDKYAPNLKKFLAENPDIDKMVKTDSGSYYVFPFIRYDEYLRVFQGPIVRKDWLDELGLPVPETIDEWTTMLRAFKEKKGAAAPLSFNSKPRFFNDSGNGAFSGAFGVNRGFYQEDGVIKFGPAEPGFKDYLKLMRDWYAEGLIDKNAATADTKALDSNMASGATGATIGNAGGGIGKWQPLVEANDPDAVLVAAPYPVLKKGDKPKFGQMNQAYASEGTVAITTAASDPELAVRMLDYGYSEEGRLFFNFGTEGVSYNMVDGYPTYTDLLMKNPDNLAPAQAISMYARGSYNGPFIQDKRYAEQFFALDTQKEAVNVWKNTDAAKHNLPPITPTPEESSEYATIMNDINTLVDEMMLKIILGTEPLDQYESYVEKMKSLNLDRAIEIQTAALGRFNNR</sequence>
<proteinExistence type="predicted"/>
<organism evidence="2 3">
    <name type="scientific">Paenibacillus nanensis</name>
    <dbReference type="NCBI Taxonomy" id="393251"/>
    <lineage>
        <taxon>Bacteria</taxon>
        <taxon>Bacillati</taxon>
        <taxon>Bacillota</taxon>
        <taxon>Bacilli</taxon>
        <taxon>Bacillales</taxon>
        <taxon>Paenibacillaceae</taxon>
        <taxon>Paenibacillus</taxon>
    </lineage>
</organism>
<dbReference type="RefSeq" id="WP_119600923.1">
    <property type="nucleotide sequence ID" value="NZ_QXQA01000011.1"/>
</dbReference>
<dbReference type="Proteomes" id="UP000266482">
    <property type="component" value="Unassembled WGS sequence"/>
</dbReference>